<dbReference type="EMBL" id="JBHMDG010000002">
    <property type="protein sequence ID" value="MFB9311783.1"/>
    <property type="molecule type" value="Genomic_DNA"/>
</dbReference>
<dbReference type="InterPro" id="IPR006048">
    <property type="entry name" value="A-amylase/branching_C"/>
</dbReference>
<dbReference type="Pfam" id="PF22019">
    <property type="entry name" value="GlgB_N"/>
    <property type="match status" value="1"/>
</dbReference>
<evidence type="ECO:0000256" key="9">
    <source>
        <dbReference type="HAMAP-Rule" id="MF_00685"/>
    </source>
</evidence>
<dbReference type="Pfam" id="PF02922">
    <property type="entry name" value="CBM_48"/>
    <property type="match status" value="1"/>
</dbReference>
<evidence type="ECO:0000256" key="4">
    <source>
        <dbReference type="ARBA" id="ARBA00022600"/>
    </source>
</evidence>
<dbReference type="CDD" id="cd11322">
    <property type="entry name" value="AmyAc_Glg_BE"/>
    <property type="match status" value="1"/>
</dbReference>
<dbReference type="Gene3D" id="2.60.40.1180">
    <property type="entry name" value="Golgi alpha-mannosidase II"/>
    <property type="match status" value="1"/>
</dbReference>
<feature type="compositionally biased region" description="Basic residues" evidence="10">
    <location>
        <begin position="1"/>
        <end position="10"/>
    </location>
</feature>
<dbReference type="NCBIfam" id="TIGR01515">
    <property type="entry name" value="branching_enzym"/>
    <property type="match status" value="1"/>
</dbReference>
<dbReference type="NCBIfam" id="NF003811">
    <property type="entry name" value="PRK05402.1"/>
    <property type="match status" value="1"/>
</dbReference>
<dbReference type="CDD" id="cd02855">
    <property type="entry name" value="E_set_GBE_prok_N"/>
    <property type="match status" value="1"/>
</dbReference>
<keyword evidence="6 9" id="KW-0808">Transferase</keyword>
<keyword evidence="13" id="KW-1185">Reference proteome</keyword>
<dbReference type="InterPro" id="IPR044143">
    <property type="entry name" value="GlgB_N_E_set_prok"/>
</dbReference>
<comment type="function">
    <text evidence="9">Catalyzes the formation of the alpha-1,6-glucosidic linkages in glycogen by scission of a 1,4-alpha-linked oligosaccharide from growing alpha-1,4-glucan chains and the subsequent attachment of the oligosaccharide to the alpha-1,6 position.</text>
</comment>
<evidence type="ECO:0000256" key="8">
    <source>
        <dbReference type="ARBA" id="ARBA00023277"/>
    </source>
</evidence>
<dbReference type="RefSeq" id="WP_246084237.1">
    <property type="nucleotide sequence ID" value="NZ_JBHMDG010000002.1"/>
</dbReference>
<dbReference type="PIRSF" id="PIRSF000463">
    <property type="entry name" value="GlgB"/>
    <property type="match status" value="1"/>
</dbReference>
<comment type="catalytic activity">
    <reaction evidence="1 9">
        <text>Transfers a segment of a (1-&gt;4)-alpha-D-glucan chain to a primary hydroxy group in a similar glucan chain.</text>
        <dbReference type="EC" id="2.4.1.18"/>
    </reaction>
</comment>
<dbReference type="NCBIfam" id="NF008967">
    <property type="entry name" value="PRK12313.1"/>
    <property type="match status" value="1"/>
</dbReference>
<dbReference type="PANTHER" id="PTHR43651">
    <property type="entry name" value="1,4-ALPHA-GLUCAN-BRANCHING ENZYME"/>
    <property type="match status" value="1"/>
</dbReference>
<evidence type="ECO:0000256" key="10">
    <source>
        <dbReference type="SAM" id="MobiDB-lite"/>
    </source>
</evidence>
<keyword evidence="5 9" id="KW-0328">Glycosyltransferase</keyword>
<comment type="pathway">
    <text evidence="2 9">Glycan biosynthesis; glycogen biosynthesis.</text>
</comment>
<evidence type="ECO:0000259" key="11">
    <source>
        <dbReference type="SMART" id="SM00642"/>
    </source>
</evidence>
<feature type="region of interest" description="Disordered" evidence="10">
    <location>
        <begin position="1"/>
        <end position="21"/>
    </location>
</feature>
<name>A0ABV5K4W5_9ACTN</name>
<dbReference type="GO" id="GO:0003844">
    <property type="term" value="F:1,4-alpha-glucan branching enzyme activity"/>
    <property type="evidence" value="ECO:0007669"/>
    <property type="project" value="UniProtKB-EC"/>
</dbReference>
<comment type="subunit">
    <text evidence="9">Monomer.</text>
</comment>
<accession>A0ABV5K4W5</accession>
<dbReference type="Proteomes" id="UP001589750">
    <property type="component" value="Unassembled WGS sequence"/>
</dbReference>
<dbReference type="InterPro" id="IPR054169">
    <property type="entry name" value="GlgB_N"/>
</dbReference>
<dbReference type="InterPro" id="IPR013783">
    <property type="entry name" value="Ig-like_fold"/>
</dbReference>
<evidence type="ECO:0000256" key="6">
    <source>
        <dbReference type="ARBA" id="ARBA00022679"/>
    </source>
</evidence>
<organism evidence="12 13">
    <name type="scientific">Nocardioides plantarum</name>
    <dbReference type="NCBI Taxonomy" id="29299"/>
    <lineage>
        <taxon>Bacteria</taxon>
        <taxon>Bacillati</taxon>
        <taxon>Actinomycetota</taxon>
        <taxon>Actinomycetes</taxon>
        <taxon>Propionibacteriales</taxon>
        <taxon>Nocardioidaceae</taxon>
        <taxon>Nocardioides</taxon>
    </lineage>
</organism>
<evidence type="ECO:0000256" key="7">
    <source>
        <dbReference type="ARBA" id="ARBA00023056"/>
    </source>
</evidence>
<dbReference type="SUPFAM" id="SSF51445">
    <property type="entry name" value="(Trans)glycosidases"/>
    <property type="match status" value="1"/>
</dbReference>
<dbReference type="InterPro" id="IPR013780">
    <property type="entry name" value="Glyco_hydro_b"/>
</dbReference>
<dbReference type="SUPFAM" id="SSF51011">
    <property type="entry name" value="Glycosyl hydrolase domain"/>
    <property type="match status" value="1"/>
</dbReference>
<evidence type="ECO:0000313" key="13">
    <source>
        <dbReference type="Proteomes" id="UP001589750"/>
    </source>
</evidence>
<evidence type="ECO:0000256" key="1">
    <source>
        <dbReference type="ARBA" id="ARBA00000826"/>
    </source>
</evidence>
<dbReference type="InterPro" id="IPR006407">
    <property type="entry name" value="GlgB"/>
</dbReference>
<comment type="similarity">
    <text evidence="3 9">Belongs to the glycosyl hydrolase 13 family. GlgB subfamily.</text>
</comment>
<dbReference type="InterPro" id="IPR037439">
    <property type="entry name" value="Branching_enzy"/>
</dbReference>
<keyword evidence="7 9" id="KW-0320">Glycogen biosynthesis</keyword>
<dbReference type="InterPro" id="IPR014756">
    <property type="entry name" value="Ig_E-set"/>
</dbReference>
<reference evidence="12 13" key="1">
    <citation type="submission" date="2024-09" db="EMBL/GenBank/DDBJ databases">
        <authorList>
            <person name="Sun Q."/>
            <person name="Mori K."/>
        </authorList>
    </citation>
    <scope>NUCLEOTIDE SEQUENCE [LARGE SCALE GENOMIC DNA]</scope>
    <source>
        <strain evidence="12 13">JCM 9626</strain>
    </source>
</reference>
<sequence>MKNPKKKPTHSKSTEPSVVEPVEPVAAVAPVAPVEVEPLAVQRGELDQIIRGEHGHPHAVLGPHAHDGQVTFRALKPLARSVVVRFGDTDVPLTHEHGGIWAGAVSTAATGGDVPGYRLAVDYGDGEVVVDDPYRFLPTLGEMDLHLVNEGRHENLWQVLGARVHHYDEPLGGTVSGTAFAVWAPSARAMRVKGDFNSWDGREHPMRQLGSSGVWELFVPGAGSGTSYRLQVLGADDQWREKADPMAAYSDVAPDTASRVFESTHEWADQEWMTARAAKNAVDEPMSVYEMHLGSWKRHPGGRFWSYDEMADGLVPYLADLGFTHVELMPVMQHPFGGSWGYHVTSYFATDSRFGDPDGFRRLVDRLHQAGIGVILDWVPGHFATDEWALVKFDGTPLYEDPNPQRGWHKEWGSHIFNFGRPEVRNFLYANALYWLEEFHADGLRVDGVASMLYLDYAREAGEWQPNKHGGRENLEAVQFLQEMNATVYKRVPGVCTIAEESTSWPGVTAPTSTGGLGFGFKWNMGWMHDTLDYLEREPIHRQWHHHDLTFAITYAWTENFVLPLSHDEVVHGKGSLLRKMPGDRWQQLANLRAYYAFMWAHPGKQLLFMGGEIGQESEWAESRELDWWLLEHPEHQGLSALVRDLNRAYVDTPAAWAGDVSAAGFEWVDADDAGRNTYSFLRRAPAASHAPDLVCVTNFASVPHDGYRLGLPSAGLWSEVLNTDAEGYGGSGVGNLGSVLAVEGQHGSMPAHADLVVPPLATLWLRRQTTNLAG</sequence>
<proteinExistence type="inferred from homology"/>
<dbReference type="Gene3D" id="2.60.40.10">
    <property type="entry name" value="Immunoglobulins"/>
    <property type="match status" value="2"/>
</dbReference>
<keyword evidence="4 9" id="KW-0321">Glycogen metabolism</keyword>
<dbReference type="InterPro" id="IPR017853">
    <property type="entry name" value="GH"/>
</dbReference>
<feature type="active site" description="Proton donor" evidence="9">
    <location>
        <position position="500"/>
    </location>
</feature>
<protein>
    <recommendedName>
        <fullName evidence="9">1,4-alpha-glucan branching enzyme GlgB</fullName>
        <ecNumber evidence="9">2.4.1.18</ecNumber>
    </recommendedName>
    <alternativeName>
        <fullName evidence="9">1,4-alpha-D-glucan:1,4-alpha-D-glucan 6-glucosyl-transferase</fullName>
    </alternativeName>
    <alternativeName>
        <fullName evidence="9">Alpha-(1-&gt;4)-glucan branching enzyme</fullName>
    </alternativeName>
    <alternativeName>
        <fullName evidence="9">Glycogen branching enzyme</fullName>
        <shortName evidence="9">BE</shortName>
    </alternativeName>
</protein>
<dbReference type="InterPro" id="IPR006047">
    <property type="entry name" value="GH13_cat_dom"/>
</dbReference>
<dbReference type="PANTHER" id="PTHR43651:SF3">
    <property type="entry name" value="1,4-ALPHA-GLUCAN-BRANCHING ENZYME"/>
    <property type="match status" value="1"/>
</dbReference>
<evidence type="ECO:0000313" key="12">
    <source>
        <dbReference type="EMBL" id="MFB9311783.1"/>
    </source>
</evidence>
<feature type="domain" description="Glycosyl hydrolase family 13 catalytic" evidence="11">
    <location>
        <begin position="290"/>
        <end position="652"/>
    </location>
</feature>
<dbReference type="Gene3D" id="3.20.20.80">
    <property type="entry name" value="Glycosidases"/>
    <property type="match status" value="1"/>
</dbReference>
<evidence type="ECO:0000256" key="5">
    <source>
        <dbReference type="ARBA" id="ARBA00022676"/>
    </source>
</evidence>
<evidence type="ECO:0000256" key="2">
    <source>
        <dbReference type="ARBA" id="ARBA00004964"/>
    </source>
</evidence>
<dbReference type="Pfam" id="PF00128">
    <property type="entry name" value="Alpha-amylase"/>
    <property type="match status" value="1"/>
</dbReference>
<dbReference type="InterPro" id="IPR004193">
    <property type="entry name" value="Glyco_hydro_13_N"/>
</dbReference>
<evidence type="ECO:0000256" key="3">
    <source>
        <dbReference type="ARBA" id="ARBA00009000"/>
    </source>
</evidence>
<comment type="caution">
    <text evidence="12">The sequence shown here is derived from an EMBL/GenBank/DDBJ whole genome shotgun (WGS) entry which is preliminary data.</text>
</comment>
<gene>
    <name evidence="9 12" type="primary">glgB</name>
    <name evidence="12" type="ORF">ACFFRI_01900</name>
</gene>
<dbReference type="HAMAP" id="MF_00685">
    <property type="entry name" value="GlgB"/>
    <property type="match status" value="1"/>
</dbReference>
<dbReference type="EC" id="2.4.1.18" evidence="9"/>
<keyword evidence="8 9" id="KW-0119">Carbohydrate metabolism</keyword>
<feature type="active site" description="Nucleophile" evidence="9">
    <location>
        <position position="447"/>
    </location>
</feature>
<dbReference type="SMART" id="SM00642">
    <property type="entry name" value="Aamy"/>
    <property type="match status" value="1"/>
</dbReference>
<dbReference type="Pfam" id="PF02806">
    <property type="entry name" value="Alpha-amylase_C"/>
    <property type="match status" value="1"/>
</dbReference>
<dbReference type="SUPFAM" id="SSF81296">
    <property type="entry name" value="E set domains"/>
    <property type="match status" value="2"/>
</dbReference>